<accession>A0A318P2Y8</accession>
<keyword evidence="1" id="KW-0472">Membrane</keyword>
<sequence length="59" mass="6445">MLKWVTRACIPVAGMFVFVAAKRLIYGPEVVSTGTAITYLAIAMVLLFIGIKSENRQAN</sequence>
<reference evidence="2 3" key="1">
    <citation type="submission" date="2017-11" db="EMBL/GenBank/DDBJ databases">
        <title>Genome sequence of the oocydin A producing rhizobacterium Serratia plymuthica 4Rx5.</title>
        <authorList>
            <person name="Matilla M.A."/>
            <person name="Udaondo Z."/>
            <person name="Salmond G.P.C."/>
        </authorList>
    </citation>
    <scope>NUCLEOTIDE SEQUENCE [LARGE SCALE GENOMIC DNA]</scope>
    <source>
        <strain evidence="2 3">4Rx5</strain>
    </source>
</reference>
<dbReference type="EMBL" id="PESE01000011">
    <property type="protein sequence ID" value="PYD36543.1"/>
    <property type="molecule type" value="Genomic_DNA"/>
</dbReference>
<keyword evidence="1" id="KW-0812">Transmembrane</keyword>
<dbReference type="RefSeq" id="WP_037429924.1">
    <property type="nucleotide sequence ID" value="NZ_PESE01000011.1"/>
</dbReference>
<evidence type="ECO:0000256" key="1">
    <source>
        <dbReference type="SAM" id="Phobius"/>
    </source>
</evidence>
<keyword evidence="1" id="KW-1133">Transmembrane helix</keyword>
<protein>
    <submittedName>
        <fullName evidence="2">Uncharacterized protein</fullName>
    </submittedName>
</protein>
<dbReference type="AlphaFoldDB" id="A0A318P2Y8"/>
<evidence type="ECO:0000313" key="2">
    <source>
        <dbReference type="EMBL" id="PYD36543.1"/>
    </source>
</evidence>
<gene>
    <name evidence="2" type="ORF">CT690_23650</name>
</gene>
<proteinExistence type="predicted"/>
<name>A0A318P2Y8_SERPL</name>
<dbReference type="Proteomes" id="UP000248196">
    <property type="component" value="Unassembled WGS sequence"/>
</dbReference>
<evidence type="ECO:0000313" key="3">
    <source>
        <dbReference type="Proteomes" id="UP000248196"/>
    </source>
</evidence>
<comment type="caution">
    <text evidence="2">The sequence shown here is derived from an EMBL/GenBank/DDBJ whole genome shotgun (WGS) entry which is preliminary data.</text>
</comment>
<organism evidence="2 3">
    <name type="scientific">Serratia plymuthica</name>
    <dbReference type="NCBI Taxonomy" id="82996"/>
    <lineage>
        <taxon>Bacteria</taxon>
        <taxon>Pseudomonadati</taxon>
        <taxon>Pseudomonadota</taxon>
        <taxon>Gammaproteobacteria</taxon>
        <taxon>Enterobacterales</taxon>
        <taxon>Yersiniaceae</taxon>
        <taxon>Serratia</taxon>
    </lineage>
</organism>
<feature type="transmembrane region" description="Helical" evidence="1">
    <location>
        <begin position="31"/>
        <end position="51"/>
    </location>
</feature>